<evidence type="ECO:0000313" key="2">
    <source>
        <dbReference type="Proteomes" id="UP000196258"/>
    </source>
</evidence>
<accession>A0A1Y4QLS7</accession>
<dbReference type="RefSeq" id="WP_087254696.1">
    <property type="nucleotide sequence ID" value="NZ_JAGZXW010000086.1"/>
</dbReference>
<dbReference type="EMBL" id="NFLB01000002">
    <property type="protein sequence ID" value="OUQ06177.1"/>
    <property type="molecule type" value="Genomic_DNA"/>
</dbReference>
<gene>
    <name evidence="1" type="ORF">B5E91_02590</name>
</gene>
<proteinExistence type="predicted"/>
<sequence length="196" mass="23088">MLKFVKKNNVPITGTFRELNVIEVVIMKNELNEQLDLMKNNIKKLEEIKSYEIAKLIRSYNYQISNLYYYYTVIEKNNKELSKLKKSIKSHTLIYINLGRGFPKELMDGHWCYVVRTIGDSKLFVIPTTSIKTNQINSYMHYIIEAYSKEKNIKSKLELSDIRCVDIQRTYLRKGIYKVRTSRAEIINKLVEMVGG</sequence>
<evidence type="ECO:0000313" key="1">
    <source>
        <dbReference type="EMBL" id="OUQ06177.1"/>
    </source>
</evidence>
<comment type="caution">
    <text evidence="1">The sequence shown here is derived from an EMBL/GenBank/DDBJ whole genome shotgun (WGS) entry which is preliminary data.</text>
</comment>
<organism evidence="1 2">
    <name type="scientific">Thomasclavelia spiroformis</name>
    <dbReference type="NCBI Taxonomy" id="29348"/>
    <lineage>
        <taxon>Bacteria</taxon>
        <taxon>Bacillati</taxon>
        <taxon>Bacillota</taxon>
        <taxon>Erysipelotrichia</taxon>
        <taxon>Erysipelotrichales</taxon>
        <taxon>Coprobacillaceae</taxon>
        <taxon>Thomasclavelia</taxon>
    </lineage>
</organism>
<protein>
    <submittedName>
        <fullName evidence="1">Uncharacterized protein</fullName>
    </submittedName>
</protein>
<reference evidence="2" key="1">
    <citation type="submission" date="2017-04" db="EMBL/GenBank/DDBJ databases">
        <title>Function of individual gut microbiota members based on whole genome sequencing of pure cultures obtained from chicken caecum.</title>
        <authorList>
            <person name="Medvecky M."/>
            <person name="Cejkova D."/>
            <person name="Polansky O."/>
            <person name="Karasova D."/>
            <person name="Kubasova T."/>
            <person name="Cizek A."/>
            <person name="Rychlik I."/>
        </authorList>
    </citation>
    <scope>NUCLEOTIDE SEQUENCE [LARGE SCALE GENOMIC DNA]</scope>
    <source>
        <strain evidence="2">An149</strain>
    </source>
</reference>
<dbReference type="AlphaFoldDB" id="A0A1Y4QLS7"/>
<dbReference type="Proteomes" id="UP000196258">
    <property type="component" value="Unassembled WGS sequence"/>
</dbReference>
<name>A0A1Y4QLS7_9FIRM</name>